<dbReference type="InterPro" id="IPR008586">
    <property type="entry name" value="DUF868_pln"/>
</dbReference>
<dbReference type="Proteomes" id="UP001327560">
    <property type="component" value="Chromosome 3"/>
</dbReference>
<name>A0AAQ3K855_9LILI</name>
<evidence type="ECO:0000313" key="2">
    <source>
        <dbReference type="Proteomes" id="UP001327560"/>
    </source>
</evidence>
<gene>
    <name evidence="1" type="ORF">Cni_G11172</name>
</gene>
<organism evidence="1 2">
    <name type="scientific">Canna indica</name>
    <name type="common">Indian-shot</name>
    <dbReference type="NCBI Taxonomy" id="4628"/>
    <lineage>
        <taxon>Eukaryota</taxon>
        <taxon>Viridiplantae</taxon>
        <taxon>Streptophyta</taxon>
        <taxon>Embryophyta</taxon>
        <taxon>Tracheophyta</taxon>
        <taxon>Spermatophyta</taxon>
        <taxon>Magnoliopsida</taxon>
        <taxon>Liliopsida</taxon>
        <taxon>Zingiberales</taxon>
        <taxon>Cannaceae</taxon>
        <taxon>Canna</taxon>
    </lineage>
</organism>
<dbReference type="AlphaFoldDB" id="A0AAQ3K855"/>
<dbReference type="Pfam" id="PF05910">
    <property type="entry name" value="DUF868"/>
    <property type="match status" value="1"/>
</dbReference>
<sequence>MQDPPFPFPSCFAAGERLSEDPTTAGAKSAGQSVVTSVYRTKIAGHCRLITVSWCKNVLARGLSVSVDDEAPSGSGAAALGRAISLKVEMRPWHFWRKHGARRFQVDGRAVDVAWDLRSAKFGGEPEPQSGFYVAVAGDREVALLLGDGKREAYRKTGCRPASIDAALLSREEHVFGRAGRFATRARFQEKGGRPHEVAIEYSSSSSGCSIGGNIDPEMVIKIDGAVAVHVKHLQWKFRGNECITVSRARVEVYWDVHDWLFSPGLSHAMFIFKPISLLTSSSMPLSSSDHHNIAAGSSGFSLFLYAWKLD</sequence>
<proteinExistence type="predicted"/>
<dbReference type="PANTHER" id="PTHR31972">
    <property type="entry name" value="EXPRESSED PROTEIN"/>
    <property type="match status" value="1"/>
</dbReference>
<reference evidence="1 2" key="1">
    <citation type="submission" date="2023-10" db="EMBL/GenBank/DDBJ databases">
        <title>Chromosome-scale genome assembly provides insights into flower coloration mechanisms of Canna indica.</title>
        <authorList>
            <person name="Li C."/>
        </authorList>
    </citation>
    <scope>NUCLEOTIDE SEQUENCE [LARGE SCALE GENOMIC DNA]</scope>
    <source>
        <tissue evidence="1">Flower</tissue>
    </source>
</reference>
<evidence type="ECO:0000313" key="1">
    <source>
        <dbReference type="EMBL" id="WOL02453.1"/>
    </source>
</evidence>
<evidence type="ECO:0008006" key="3">
    <source>
        <dbReference type="Google" id="ProtNLM"/>
    </source>
</evidence>
<protein>
    <recommendedName>
        <fullName evidence="3">DUF868 family protein</fullName>
    </recommendedName>
</protein>
<dbReference type="PANTHER" id="PTHR31972:SF9">
    <property type="entry name" value="OS05G0108400 PROTEIN"/>
    <property type="match status" value="1"/>
</dbReference>
<accession>A0AAQ3K855</accession>
<keyword evidence="2" id="KW-1185">Reference proteome</keyword>
<dbReference type="EMBL" id="CP136892">
    <property type="protein sequence ID" value="WOL02453.1"/>
    <property type="molecule type" value="Genomic_DNA"/>
</dbReference>